<accession>A0A2Y9C1K3</accession>
<protein>
    <submittedName>
        <fullName evidence="2">Uncharacterized protein</fullName>
    </submittedName>
</protein>
<keyword evidence="3" id="KW-1185">Reference proteome</keyword>
<name>A0A2Y9C1K3_9MICO</name>
<feature type="compositionally biased region" description="Basic and acidic residues" evidence="1">
    <location>
        <begin position="22"/>
        <end position="33"/>
    </location>
</feature>
<sequence>MSTVDASGLLRLASRRLRRHAPHTELRSAHEATRPGLEVLA</sequence>
<organism evidence="2 3">
    <name type="scientific">Branchiibius hedensis</name>
    <dbReference type="NCBI Taxonomy" id="672460"/>
    <lineage>
        <taxon>Bacteria</taxon>
        <taxon>Bacillati</taxon>
        <taxon>Actinomycetota</taxon>
        <taxon>Actinomycetes</taxon>
        <taxon>Micrococcales</taxon>
        <taxon>Dermacoccaceae</taxon>
        <taxon>Branchiibius</taxon>
    </lineage>
</organism>
<feature type="region of interest" description="Disordered" evidence="1">
    <location>
        <begin position="1"/>
        <end position="41"/>
    </location>
</feature>
<dbReference type="EMBL" id="UESZ01000001">
    <property type="protein sequence ID" value="SSA34473.1"/>
    <property type="molecule type" value="Genomic_DNA"/>
</dbReference>
<evidence type="ECO:0000313" key="2">
    <source>
        <dbReference type="EMBL" id="SSA34473.1"/>
    </source>
</evidence>
<evidence type="ECO:0000313" key="3">
    <source>
        <dbReference type="Proteomes" id="UP000250028"/>
    </source>
</evidence>
<evidence type="ECO:0000256" key="1">
    <source>
        <dbReference type="SAM" id="MobiDB-lite"/>
    </source>
</evidence>
<dbReference type="AlphaFoldDB" id="A0A2Y9C1K3"/>
<dbReference type="Proteomes" id="UP000250028">
    <property type="component" value="Unassembled WGS sequence"/>
</dbReference>
<gene>
    <name evidence="2" type="ORF">SAMN04489750_1796</name>
</gene>
<reference evidence="3" key="1">
    <citation type="submission" date="2016-10" db="EMBL/GenBank/DDBJ databases">
        <authorList>
            <person name="Varghese N."/>
            <person name="Submissions S."/>
        </authorList>
    </citation>
    <scope>NUCLEOTIDE SEQUENCE [LARGE SCALE GENOMIC DNA]</scope>
    <source>
        <strain evidence="3">DSM 22951</strain>
    </source>
</reference>
<proteinExistence type="predicted"/>